<keyword evidence="6" id="KW-0732">Signal</keyword>
<sequence>MRITLVSFLSFVFCYYCIYLSFQISVVSGKCLDDQQLLLLQLKNNLTFKPENSRKLKFWNSSIECCDWIGVACDSQGFIIGLDLSEESISGGFDTASSLFSLQHLQKLNLAVNNFSSVIPSGFNKLEMLNYLNLSYASFVGQIPIEISQLTRLVTLDISSLSYLLGQGLKLEKPNLQKFVQNLTSIRKLYLDGVNITAQGQEWCNALFPLRDLQELSMSYCDLSGPLDSSLKKLENLSVIILDGNNFSSPVPETFANFKNLTTLRLAFCRLTGTFPQEIFQIGTLSVIDLSFNYNLHGSFPEFLLSGSLHTLRVSNTSFSGAFPHIIGNMRHLSELDLSYCKFNGTLPISLSNLTELRYMDLSSNSFTGPMPTLGMAKNLTHLDLSHNRLSGEIPSSSHFEGLNNLVSIDLRDNSIKGSIPSSLFALALLQKIQLSSNQFSKFGELINMSSSVLKTLDLSSNILSGPFPMPITQLHSLSVLDLSSNMLNESLSLDELLELRNLTTLDLSYNNLSINVNVENADHTSFPNISTLSLACCNLTTFPSFLRNKSRLTILDLSKNQIQGKVPNWVWKLQNLQSLNVSHNMLTGLEGPLQNLTSNLISLDLHNNQLKGPIPVFPKYASYLDYSMNKFSSFIPQDTGNYLTFTTFLSLSNNTLHGSIPESLCHAPNLQVLDISMNNISGMIPSCLMTMTQTLVVLNLKMNNLTGHIPDVFPASCALRTLDLQKNNLDGQIPKSLVKCSLLEVLDLAHNNINDKFPCLFKNISKIRVIVLRNNKFYGPIGCPKTTGTWPMLQIVDLAFNNFSGKLPGKCFTTWEAMRYDENQADSKVNHVRFQVLQFGQIYYQDSVTVAIKGQQLEIVKILTVLTAIDFSSNHFDDEIPIQLFDFKALYVLNLSNNAFSGQIPPSIGNLKQLESLDLSNNSLKGEIPIQISSLSFLSYLNLSFNHLSGMIPKGTQIQSFQETSFMDNENLCGAPLPKTCSSINTSSPTTKSAMKFDWQYISTGIGFGFGAGLVFAPLMIWERGKKWSNDNIHKFLMVIFPLFGLVYTPIGNDDEEDDTKEDSNMTEDSDDYNEEEDYWSYPRLYCVFCSKFDNNKKKVIHDPNCTCFQLSSPGSNSTNYSDSYSS</sequence>
<dbReference type="Pfam" id="PF13516">
    <property type="entry name" value="LRR_6"/>
    <property type="match status" value="1"/>
</dbReference>
<feature type="transmembrane region" description="Helical" evidence="13">
    <location>
        <begin position="1000"/>
        <end position="1022"/>
    </location>
</feature>
<gene>
    <name evidence="15" type="ORF">VFH_II251200</name>
</gene>
<protein>
    <recommendedName>
        <fullName evidence="14">Leucine-rich repeat-containing N-terminal plant-type domain-containing protein</fullName>
    </recommendedName>
</protein>
<organism evidence="15 16">
    <name type="scientific">Vicia faba</name>
    <name type="common">Broad bean</name>
    <name type="synonym">Faba vulgaris</name>
    <dbReference type="NCBI Taxonomy" id="3906"/>
    <lineage>
        <taxon>Eukaryota</taxon>
        <taxon>Viridiplantae</taxon>
        <taxon>Streptophyta</taxon>
        <taxon>Embryophyta</taxon>
        <taxon>Tracheophyta</taxon>
        <taxon>Spermatophyta</taxon>
        <taxon>Magnoliopsida</taxon>
        <taxon>eudicotyledons</taxon>
        <taxon>Gunneridae</taxon>
        <taxon>Pentapetalae</taxon>
        <taxon>rosids</taxon>
        <taxon>fabids</taxon>
        <taxon>Fabales</taxon>
        <taxon>Fabaceae</taxon>
        <taxon>Papilionoideae</taxon>
        <taxon>50 kb inversion clade</taxon>
        <taxon>NPAAA clade</taxon>
        <taxon>Hologalegina</taxon>
        <taxon>IRL clade</taxon>
        <taxon>Fabeae</taxon>
        <taxon>Vicia</taxon>
    </lineage>
</organism>
<keyword evidence="8 13" id="KW-1133">Transmembrane helix</keyword>
<dbReference type="Gene3D" id="3.80.10.10">
    <property type="entry name" value="Ribonuclease Inhibitor"/>
    <property type="match status" value="6"/>
</dbReference>
<evidence type="ECO:0000256" key="13">
    <source>
        <dbReference type="SAM" id="Phobius"/>
    </source>
</evidence>
<keyword evidence="3" id="KW-1003">Cell membrane</keyword>
<dbReference type="InterPro" id="IPR003591">
    <property type="entry name" value="Leu-rich_rpt_typical-subtyp"/>
</dbReference>
<dbReference type="PRINTS" id="PR00019">
    <property type="entry name" value="LEURICHRPT"/>
</dbReference>
<comment type="subcellular location">
    <subcellularLocation>
        <location evidence="1">Cell membrane</location>
        <topology evidence="1">Single-pass type I membrane protein</topology>
    </subcellularLocation>
</comment>
<evidence type="ECO:0000256" key="2">
    <source>
        <dbReference type="ARBA" id="ARBA00009592"/>
    </source>
</evidence>
<evidence type="ECO:0000313" key="15">
    <source>
        <dbReference type="EMBL" id="CAI8600999.1"/>
    </source>
</evidence>
<dbReference type="InterPro" id="IPR046956">
    <property type="entry name" value="RLP23-like"/>
</dbReference>
<dbReference type="SUPFAM" id="SSF52047">
    <property type="entry name" value="RNI-like"/>
    <property type="match status" value="1"/>
</dbReference>
<dbReference type="Pfam" id="PF08263">
    <property type="entry name" value="LRRNT_2"/>
    <property type="match status" value="1"/>
</dbReference>
<keyword evidence="9 13" id="KW-0472">Membrane</keyword>
<dbReference type="SUPFAM" id="SSF52058">
    <property type="entry name" value="L domain-like"/>
    <property type="match status" value="2"/>
</dbReference>
<dbReference type="SMART" id="SM00365">
    <property type="entry name" value="LRR_SD22"/>
    <property type="match status" value="7"/>
</dbReference>
<keyword evidence="10" id="KW-0675">Receptor</keyword>
<proteinExistence type="inferred from homology"/>
<evidence type="ECO:0000313" key="16">
    <source>
        <dbReference type="Proteomes" id="UP001157006"/>
    </source>
</evidence>
<dbReference type="SMART" id="SM00369">
    <property type="entry name" value="LRR_TYP"/>
    <property type="match status" value="11"/>
</dbReference>
<keyword evidence="7" id="KW-0677">Repeat</keyword>
<dbReference type="FunFam" id="3.80.10.10:FF:000213">
    <property type="entry name" value="Tyrosine-sulfated glycopeptide receptor 1"/>
    <property type="match status" value="2"/>
</dbReference>
<accession>A0AAV0ZVG8</accession>
<name>A0AAV0ZVG8_VICFA</name>
<evidence type="ECO:0000256" key="4">
    <source>
        <dbReference type="ARBA" id="ARBA00022614"/>
    </source>
</evidence>
<keyword evidence="11" id="KW-0325">Glycoprotein</keyword>
<evidence type="ECO:0000256" key="12">
    <source>
        <dbReference type="SAM" id="MobiDB-lite"/>
    </source>
</evidence>
<evidence type="ECO:0000256" key="7">
    <source>
        <dbReference type="ARBA" id="ARBA00022737"/>
    </source>
</evidence>
<feature type="region of interest" description="Disordered" evidence="12">
    <location>
        <begin position="1055"/>
        <end position="1076"/>
    </location>
</feature>
<dbReference type="InterPro" id="IPR032675">
    <property type="entry name" value="LRR_dom_sf"/>
</dbReference>
<feature type="domain" description="Leucine-rich repeat-containing N-terminal plant-type" evidence="14">
    <location>
        <begin position="33"/>
        <end position="74"/>
    </location>
</feature>
<dbReference type="Pfam" id="PF00560">
    <property type="entry name" value="LRR_1"/>
    <property type="match status" value="6"/>
</dbReference>
<dbReference type="AlphaFoldDB" id="A0AAV0ZVG8"/>
<dbReference type="Pfam" id="PF13855">
    <property type="entry name" value="LRR_8"/>
    <property type="match status" value="5"/>
</dbReference>
<keyword evidence="16" id="KW-1185">Reference proteome</keyword>
<dbReference type="PANTHER" id="PTHR48061">
    <property type="entry name" value="LEUCINE-RICH REPEAT RECEPTOR PROTEIN KINASE EMS1-LIKE-RELATED"/>
    <property type="match status" value="1"/>
</dbReference>
<evidence type="ECO:0000256" key="6">
    <source>
        <dbReference type="ARBA" id="ARBA00022729"/>
    </source>
</evidence>
<feature type="transmembrane region" description="Helical" evidence="13">
    <location>
        <begin position="1034"/>
        <end position="1052"/>
    </location>
</feature>
<comment type="similarity">
    <text evidence="2">Belongs to the RLP family.</text>
</comment>
<dbReference type="EMBL" id="OX451737">
    <property type="protein sequence ID" value="CAI8600999.1"/>
    <property type="molecule type" value="Genomic_DNA"/>
</dbReference>
<evidence type="ECO:0000256" key="10">
    <source>
        <dbReference type="ARBA" id="ARBA00023170"/>
    </source>
</evidence>
<evidence type="ECO:0000256" key="9">
    <source>
        <dbReference type="ARBA" id="ARBA00023136"/>
    </source>
</evidence>
<evidence type="ECO:0000256" key="8">
    <source>
        <dbReference type="ARBA" id="ARBA00022989"/>
    </source>
</evidence>
<dbReference type="PROSITE" id="PS51450">
    <property type="entry name" value="LRR"/>
    <property type="match status" value="3"/>
</dbReference>
<evidence type="ECO:0000259" key="14">
    <source>
        <dbReference type="Pfam" id="PF08263"/>
    </source>
</evidence>
<dbReference type="FunFam" id="3.80.10.10:FF:000095">
    <property type="entry name" value="LRR receptor-like serine/threonine-protein kinase GSO1"/>
    <property type="match status" value="1"/>
</dbReference>
<dbReference type="InterPro" id="IPR001611">
    <property type="entry name" value="Leu-rich_rpt"/>
</dbReference>
<evidence type="ECO:0000256" key="5">
    <source>
        <dbReference type="ARBA" id="ARBA00022692"/>
    </source>
</evidence>
<evidence type="ECO:0000256" key="1">
    <source>
        <dbReference type="ARBA" id="ARBA00004251"/>
    </source>
</evidence>
<keyword evidence="5 13" id="KW-0812">Transmembrane</keyword>
<dbReference type="GO" id="GO:0005886">
    <property type="term" value="C:plasma membrane"/>
    <property type="evidence" value="ECO:0007669"/>
    <property type="project" value="UniProtKB-SubCell"/>
</dbReference>
<dbReference type="Proteomes" id="UP001157006">
    <property type="component" value="Chromosome 2"/>
</dbReference>
<reference evidence="15 16" key="1">
    <citation type="submission" date="2023-01" db="EMBL/GenBank/DDBJ databases">
        <authorList>
            <person name="Kreplak J."/>
        </authorList>
    </citation>
    <scope>NUCLEOTIDE SEQUENCE [LARGE SCALE GENOMIC DNA]</scope>
</reference>
<evidence type="ECO:0000256" key="11">
    <source>
        <dbReference type="ARBA" id="ARBA00023180"/>
    </source>
</evidence>
<dbReference type="PANTHER" id="PTHR48061:SF49">
    <property type="entry name" value="DISEASE RESISTANCE FAMILY PROTEIN_LRR PROTEIN"/>
    <property type="match status" value="1"/>
</dbReference>
<evidence type="ECO:0000256" key="3">
    <source>
        <dbReference type="ARBA" id="ARBA00022475"/>
    </source>
</evidence>
<dbReference type="InterPro" id="IPR013210">
    <property type="entry name" value="LRR_N_plant-typ"/>
</dbReference>
<keyword evidence="4" id="KW-0433">Leucine-rich repeat</keyword>